<organism evidence="2 3">
    <name type="scientific">Desmophyllum pertusum</name>
    <dbReference type="NCBI Taxonomy" id="174260"/>
    <lineage>
        <taxon>Eukaryota</taxon>
        <taxon>Metazoa</taxon>
        <taxon>Cnidaria</taxon>
        <taxon>Anthozoa</taxon>
        <taxon>Hexacorallia</taxon>
        <taxon>Scleractinia</taxon>
        <taxon>Caryophylliina</taxon>
        <taxon>Caryophylliidae</taxon>
        <taxon>Desmophyllum</taxon>
    </lineage>
</organism>
<gene>
    <name evidence="2" type="ORF">OS493_018541</name>
</gene>
<evidence type="ECO:0000313" key="3">
    <source>
        <dbReference type="Proteomes" id="UP001163046"/>
    </source>
</evidence>
<feature type="compositionally biased region" description="Polar residues" evidence="1">
    <location>
        <begin position="94"/>
        <end position="103"/>
    </location>
</feature>
<protein>
    <submittedName>
        <fullName evidence="2">Uncharacterized protein</fullName>
    </submittedName>
</protein>
<evidence type="ECO:0000256" key="1">
    <source>
        <dbReference type="SAM" id="MobiDB-lite"/>
    </source>
</evidence>
<dbReference type="EMBL" id="MU825406">
    <property type="protein sequence ID" value="KAJ7391494.1"/>
    <property type="molecule type" value="Genomic_DNA"/>
</dbReference>
<dbReference type="OrthoDB" id="5962257at2759"/>
<name>A0A9X0A4K1_9CNID</name>
<feature type="region of interest" description="Disordered" evidence="1">
    <location>
        <begin position="263"/>
        <end position="282"/>
    </location>
</feature>
<dbReference type="Proteomes" id="UP001163046">
    <property type="component" value="Unassembled WGS sequence"/>
</dbReference>
<keyword evidence="3" id="KW-1185">Reference proteome</keyword>
<sequence length="337" mass="38384">MSDLLVYVNETVSCSVIFDSSDVILETFRQEILNTQVDDVLNFPYKFTRSVNNNRVVVGLKQERLLKLKQCMEESAEGQAAIYLVCDKTNSEQPDVQEVSASPSKHDEELPLTPPTKKAKISRQPTLFDMCSPNRSTVSPQPYSAARARKVKIFSVREIDDSTGMQKLYRTFWNTKAEELCRSSALKTFKPGEIQGAINVAWIIEKTEHLKNEMENVNKEINDKCPVDILKKFQLSAKTLEKNREHIETAIASVQDLQRELTSARQEHFDSSSKSERRATSVRVDELEKNLESQLAEMRKSQDSLRKAIDARRKLLHKLDVAEESNISPGEDSDDDE</sequence>
<feature type="region of interest" description="Disordered" evidence="1">
    <location>
        <begin position="94"/>
        <end position="118"/>
    </location>
</feature>
<comment type="caution">
    <text evidence="2">The sequence shown here is derived from an EMBL/GenBank/DDBJ whole genome shotgun (WGS) entry which is preliminary data.</text>
</comment>
<proteinExistence type="predicted"/>
<evidence type="ECO:0000313" key="2">
    <source>
        <dbReference type="EMBL" id="KAJ7391494.1"/>
    </source>
</evidence>
<feature type="compositionally biased region" description="Basic and acidic residues" evidence="1">
    <location>
        <begin position="265"/>
        <end position="282"/>
    </location>
</feature>
<reference evidence="2" key="1">
    <citation type="submission" date="2023-01" db="EMBL/GenBank/DDBJ databases">
        <title>Genome assembly of the deep-sea coral Lophelia pertusa.</title>
        <authorList>
            <person name="Herrera S."/>
            <person name="Cordes E."/>
        </authorList>
    </citation>
    <scope>NUCLEOTIDE SEQUENCE</scope>
    <source>
        <strain evidence="2">USNM1676648</strain>
        <tissue evidence="2">Polyp</tissue>
    </source>
</reference>
<dbReference type="AlphaFoldDB" id="A0A9X0A4K1"/>
<accession>A0A9X0A4K1</accession>